<dbReference type="KEGG" id="mev:Metev_1596"/>
<name>D7EAS4_METEZ</name>
<dbReference type="STRING" id="644295.Metev_1596"/>
<sequence>MERNDKIKHKKAQDLTEDELDELMIQQFKQQIRSDYRRSLGNEHARIKGPLSLKTKNKSFDDSD</sequence>
<protein>
    <submittedName>
        <fullName evidence="2">Uncharacterized protein</fullName>
    </submittedName>
</protein>
<dbReference type="EMBL" id="CP002069">
    <property type="protein sequence ID" value="ADI74441.1"/>
    <property type="molecule type" value="Genomic_DNA"/>
</dbReference>
<dbReference type="AlphaFoldDB" id="D7EAS4"/>
<keyword evidence="3" id="KW-1185">Reference proteome</keyword>
<organism evidence="2 3">
    <name type="scientific">Methanohalobium evestigatum (strain ATCC BAA-1072 / DSM 3721 / NBRC 107634 / OCM 161 / Z-7303)</name>
    <dbReference type="NCBI Taxonomy" id="644295"/>
    <lineage>
        <taxon>Archaea</taxon>
        <taxon>Methanobacteriati</taxon>
        <taxon>Methanobacteriota</taxon>
        <taxon>Stenosarchaea group</taxon>
        <taxon>Methanomicrobia</taxon>
        <taxon>Methanosarcinales</taxon>
        <taxon>Methanosarcinaceae</taxon>
        <taxon>Methanohalobium</taxon>
    </lineage>
</organism>
<reference evidence="2 3" key="1">
    <citation type="submission" date="2010-06" db="EMBL/GenBank/DDBJ databases">
        <title>Complete sequence chromosome of Methanohalobium evestigatum Z-7303.</title>
        <authorList>
            <consortium name="US DOE Joint Genome Institute"/>
            <person name="Lucas S."/>
            <person name="Copeland A."/>
            <person name="Lapidus A."/>
            <person name="Cheng J.-F."/>
            <person name="Bruce D."/>
            <person name="Goodwin L."/>
            <person name="Pitluck S."/>
            <person name="Saunders E."/>
            <person name="Detter J.C."/>
            <person name="Han C."/>
            <person name="Tapia R."/>
            <person name="Land M."/>
            <person name="Hauser L."/>
            <person name="Kyrpides N."/>
            <person name="Mikhailova N."/>
            <person name="Sieprawska-Lupa M."/>
            <person name="Whitman W.B."/>
            <person name="Anderson I."/>
            <person name="Woyke T."/>
        </authorList>
    </citation>
    <scope>NUCLEOTIDE SEQUENCE [LARGE SCALE GENOMIC DNA]</scope>
    <source>
        <strain evidence="3">ATCC BAA-1072 / DSM 3721 / NBRC 107634 / OCM 161 / Z-7303</strain>
    </source>
</reference>
<gene>
    <name evidence="2" type="ordered locus">Metev_1596</name>
</gene>
<evidence type="ECO:0000313" key="3">
    <source>
        <dbReference type="Proteomes" id="UP000000391"/>
    </source>
</evidence>
<dbReference type="OrthoDB" id="137858at2157"/>
<dbReference type="RefSeq" id="WP_013195006.1">
    <property type="nucleotide sequence ID" value="NC_014253.1"/>
</dbReference>
<evidence type="ECO:0000256" key="1">
    <source>
        <dbReference type="SAM" id="MobiDB-lite"/>
    </source>
</evidence>
<dbReference type="HOGENOM" id="CLU_2857083_0_0_2"/>
<evidence type="ECO:0000313" key="2">
    <source>
        <dbReference type="EMBL" id="ADI74441.1"/>
    </source>
</evidence>
<accession>D7EAS4</accession>
<proteinExistence type="predicted"/>
<dbReference type="GeneID" id="9347237"/>
<dbReference type="Proteomes" id="UP000000391">
    <property type="component" value="Chromosome"/>
</dbReference>
<feature type="region of interest" description="Disordered" evidence="1">
    <location>
        <begin position="41"/>
        <end position="64"/>
    </location>
</feature>